<dbReference type="EMBL" id="BAAANS010000025">
    <property type="protein sequence ID" value="GAA2103759.1"/>
    <property type="molecule type" value="Genomic_DNA"/>
</dbReference>
<reference evidence="2 3" key="1">
    <citation type="journal article" date="2019" name="Int. J. Syst. Evol. Microbiol.">
        <title>The Global Catalogue of Microorganisms (GCM) 10K type strain sequencing project: providing services to taxonomists for standard genome sequencing and annotation.</title>
        <authorList>
            <consortium name="The Broad Institute Genomics Platform"/>
            <consortium name="The Broad Institute Genome Sequencing Center for Infectious Disease"/>
            <person name="Wu L."/>
            <person name="Ma J."/>
        </authorList>
    </citation>
    <scope>NUCLEOTIDE SEQUENCE [LARGE SCALE GENOMIC DNA]</scope>
    <source>
        <strain evidence="2 3">JCM 14559</strain>
    </source>
</reference>
<dbReference type="RefSeq" id="WP_344553631.1">
    <property type="nucleotide sequence ID" value="NZ_BAAANS010000025.1"/>
</dbReference>
<evidence type="ECO:0000313" key="2">
    <source>
        <dbReference type="EMBL" id="GAA2103759.1"/>
    </source>
</evidence>
<accession>A0ABN2X5P1</accession>
<dbReference type="Proteomes" id="UP001500897">
    <property type="component" value="Unassembled WGS sequence"/>
</dbReference>
<sequence>MARKPSIAEIGAFLARVRAGGDTGPLLAEKADLLERIAANNPNDRDAAKVARDARRAADRSSRNR</sequence>
<evidence type="ECO:0000256" key="1">
    <source>
        <dbReference type="SAM" id="MobiDB-lite"/>
    </source>
</evidence>
<gene>
    <name evidence="2" type="ORF">GCM10009759_39490</name>
</gene>
<proteinExistence type="predicted"/>
<protein>
    <submittedName>
        <fullName evidence="2">Uncharacterized protein</fullName>
    </submittedName>
</protein>
<organism evidence="2 3">
    <name type="scientific">Kitasatospora saccharophila</name>
    <dbReference type="NCBI Taxonomy" id="407973"/>
    <lineage>
        <taxon>Bacteria</taxon>
        <taxon>Bacillati</taxon>
        <taxon>Actinomycetota</taxon>
        <taxon>Actinomycetes</taxon>
        <taxon>Kitasatosporales</taxon>
        <taxon>Streptomycetaceae</taxon>
        <taxon>Kitasatospora</taxon>
    </lineage>
</organism>
<name>A0ABN2X5P1_9ACTN</name>
<feature type="compositionally biased region" description="Basic and acidic residues" evidence="1">
    <location>
        <begin position="43"/>
        <end position="65"/>
    </location>
</feature>
<keyword evidence="3" id="KW-1185">Reference proteome</keyword>
<evidence type="ECO:0000313" key="3">
    <source>
        <dbReference type="Proteomes" id="UP001500897"/>
    </source>
</evidence>
<feature type="region of interest" description="Disordered" evidence="1">
    <location>
        <begin position="40"/>
        <end position="65"/>
    </location>
</feature>
<comment type="caution">
    <text evidence="2">The sequence shown here is derived from an EMBL/GenBank/DDBJ whole genome shotgun (WGS) entry which is preliminary data.</text>
</comment>